<organism evidence="2 3">
    <name type="scientific">Haemophilus haemolyticus</name>
    <dbReference type="NCBI Taxonomy" id="726"/>
    <lineage>
        <taxon>Bacteria</taxon>
        <taxon>Pseudomonadati</taxon>
        <taxon>Pseudomonadota</taxon>
        <taxon>Gammaproteobacteria</taxon>
        <taxon>Pasteurellales</taxon>
        <taxon>Pasteurellaceae</taxon>
        <taxon>Haemophilus</taxon>
    </lineage>
</organism>
<feature type="domain" description="HNH endonuclease 5" evidence="1">
    <location>
        <begin position="5"/>
        <end position="58"/>
    </location>
</feature>
<keyword evidence="2" id="KW-0378">Hydrolase</keyword>
<gene>
    <name evidence="2" type="ORF">HZI69_06870</name>
</gene>
<keyword evidence="2" id="KW-0255">Endonuclease</keyword>
<reference evidence="2 3" key="1">
    <citation type="submission" date="2020-07" db="EMBL/GenBank/DDBJ databases">
        <title>Genus Haemophilus, Bergeys manual.</title>
        <authorList>
            <person name="Noerskov-Lauritsen N."/>
        </authorList>
    </citation>
    <scope>NUCLEOTIDE SEQUENCE [LARGE SCALE GENOMIC DNA]</scope>
    <source>
        <strain evidence="2 3">CCUG30047</strain>
    </source>
</reference>
<protein>
    <submittedName>
        <fullName evidence="2">HNH endonuclease</fullName>
    </submittedName>
</protein>
<keyword evidence="2" id="KW-0540">Nuclease</keyword>
<evidence type="ECO:0000313" key="2">
    <source>
        <dbReference type="EMBL" id="NYA27554.1"/>
    </source>
</evidence>
<dbReference type="Pfam" id="PF14279">
    <property type="entry name" value="HNH_5"/>
    <property type="match status" value="1"/>
</dbReference>
<evidence type="ECO:0000313" key="3">
    <source>
        <dbReference type="Proteomes" id="UP000590599"/>
    </source>
</evidence>
<comment type="caution">
    <text evidence="2">The sequence shown here is derived from an EMBL/GenBank/DDBJ whole genome shotgun (WGS) entry which is preliminary data.</text>
</comment>
<dbReference type="Proteomes" id="UP000590599">
    <property type="component" value="Unassembled WGS sequence"/>
</dbReference>
<dbReference type="AlphaFoldDB" id="A0A852PMJ1"/>
<dbReference type="InterPro" id="IPR029471">
    <property type="entry name" value="HNH_5"/>
</dbReference>
<dbReference type="GO" id="GO:0004519">
    <property type="term" value="F:endonuclease activity"/>
    <property type="evidence" value="ECO:0007669"/>
    <property type="project" value="UniProtKB-KW"/>
</dbReference>
<dbReference type="EMBL" id="JACBKA010000013">
    <property type="protein sequence ID" value="NYA27554.1"/>
    <property type="molecule type" value="Genomic_DNA"/>
</dbReference>
<proteinExistence type="predicted"/>
<sequence>MTGQCIICRNKFSVKNPRTNEHIIPFAIGGKKIINTVCKKCNSLLGAKIDAPFVDSFLGILHREENNILGRKKVLPSILKGNYKDSNGVTYQIKNIVSEPEILDKRPEITIHPIDNLKSAVDISFKKYGNFTEQEADLLFQKYLNYINSELAKNGLSSLTIEEIKSISYQHGEFNSGTLSRDITVDMNPFFLEALKIAYEFFVTDYPEFIDHKDMVKIAQIIENTDLQEAKKYVSIYCVYQNTSEFNNMIKLLENVVGQIFIVCPLVTPEKKTGYILSIYKEFLFLVTLSDDNLLSEKTINHYLEPVNNC</sequence>
<name>A0A852PMJ1_HAEHA</name>
<evidence type="ECO:0000259" key="1">
    <source>
        <dbReference type="Pfam" id="PF14279"/>
    </source>
</evidence>
<dbReference type="RefSeq" id="WP_179227773.1">
    <property type="nucleotide sequence ID" value="NZ_JACBKA010000013.1"/>
</dbReference>
<accession>A0A852PMJ1</accession>